<proteinExistence type="predicted"/>
<dbReference type="RefSeq" id="WP_184914048.1">
    <property type="nucleotide sequence ID" value="NZ_JACHJR010000001.1"/>
</dbReference>
<protein>
    <submittedName>
        <fullName evidence="2">Uncharacterized protein</fullName>
    </submittedName>
</protein>
<accession>A0A7W7WH29</accession>
<name>A0A7W7WH29_9ACTN</name>
<evidence type="ECO:0000313" key="3">
    <source>
        <dbReference type="Proteomes" id="UP000573327"/>
    </source>
</evidence>
<organism evidence="2 3">
    <name type="scientific">Kitasatospora gansuensis</name>
    <dbReference type="NCBI Taxonomy" id="258050"/>
    <lineage>
        <taxon>Bacteria</taxon>
        <taxon>Bacillati</taxon>
        <taxon>Actinomycetota</taxon>
        <taxon>Actinomycetes</taxon>
        <taxon>Kitasatosporales</taxon>
        <taxon>Streptomycetaceae</taxon>
        <taxon>Kitasatospora</taxon>
    </lineage>
</organism>
<feature type="compositionally biased region" description="Low complexity" evidence="1">
    <location>
        <begin position="27"/>
        <end position="37"/>
    </location>
</feature>
<comment type="caution">
    <text evidence="2">The sequence shown here is derived from an EMBL/GenBank/DDBJ whole genome shotgun (WGS) entry which is preliminary data.</text>
</comment>
<reference evidence="2 3" key="1">
    <citation type="submission" date="2020-08" db="EMBL/GenBank/DDBJ databases">
        <title>Sequencing the genomes of 1000 actinobacteria strains.</title>
        <authorList>
            <person name="Klenk H.-P."/>
        </authorList>
    </citation>
    <scope>NUCLEOTIDE SEQUENCE [LARGE SCALE GENOMIC DNA]</scope>
    <source>
        <strain evidence="2 3">DSM 44786</strain>
    </source>
</reference>
<sequence length="58" mass="5957">MSTPEPDDLWEPDPLLDFAASLGAAANAATDPTASPAERQAAADALNSIPSTPRKPPQ</sequence>
<dbReference type="AlphaFoldDB" id="A0A7W7WH29"/>
<evidence type="ECO:0000313" key="2">
    <source>
        <dbReference type="EMBL" id="MBB4946801.1"/>
    </source>
</evidence>
<dbReference type="EMBL" id="JACHJR010000001">
    <property type="protein sequence ID" value="MBB4946801.1"/>
    <property type="molecule type" value="Genomic_DNA"/>
</dbReference>
<gene>
    <name evidence="2" type="ORF">F4556_002336</name>
</gene>
<keyword evidence="3" id="KW-1185">Reference proteome</keyword>
<feature type="region of interest" description="Disordered" evidence="1">
    <location>
        <begin position="27"/>
        <end position="58"/>
    </location>
</feature>
<dbReference type="Proteomes" id="UP000573327">
    <property type="component" value="Unassembled WGS sequence"/>
</dbReference>
<evidence type="ECO:0000256" key="1">
    <source>
        <dbReference type="SAM" id="MobiDB-lite"/>
    </source>
</evidence>